<comment type="caution">
    <text evidence="2">The sequence shown here is derived from an EMBL/GenBank/DDBJ whole genome shotgun (WGS) entry which is preliminary data.</text>
</comment>
<name>A0A4S8KEB9_MUSBA</name>
<feature type="region of interest" description="Disordered" evidence="1">
    <location>
        <begin position="77"/>
        <end position="165"/>
    </location>
</feature>
<evidence type="ECO:0000313" key="3">
    <source>
        <dbReference type="Proteomes" id="UP000317650"/>
    </source>
</evidence>
<feature type="compositionally biased region" description="Polar residues" evidence="1">
    <location>
        <begin position="103"/>
        <end position="113"/>
    </location>
</feature>
<proteinExistence type="predicted"/>
<evidence type="ECO:0000256" key="1">
    <source>
        <dbReference type="SAM" id="MobiDB-lite"/>
    </source>
</evidence>
<reference evidence="2 3" key="1">
    <citation type="journal article" date="2019" name="Nat. Plants">
        <title>Genome sequencing of Musa balbisiana reveals subgenome evolution and function divergence in polyploid bananas.</title>
        <authorList>
            <person name="Yao X."/>
        </authorList>
    </citation>
    <scope>NUCLEOTIDE SEQUENCE [LARGE SCALE GENOMIC DNA]</scope>
    <source>
        <strain evidence="3">cv. DH-PKW</strain>
        <tissue evidence="2">Leaves</tissue>
    </source>
</reference>
<dbReference type="AlphaFoldDB" id="A0A4S8KEB9"/>
<protein>
    <submittedName>
        <fullName evidence="2">Uncharacterized protein</fullName>
    </submittedName>
</protein>
<organism evidence="2 3">
    <name type="scientific">Musa balbisiana</name>
    <name type="common">Banana</name>
    <dbReference type="NCBI Taxonomy" id="52838"/>
    <lineage>
        <taxon>Eukaryota</taxon>
        <taxon>Viridiplantae</taxon>
        <taxon>Streptophyta</taxon>
        <taxon>Embryophyta</taxon>
        <taxon>Tracheophyta</taxon>
        <taxon>Spermatophyta</taxon>
        <taxon>Magnoliopsida</taxon>
        <taxon>Liliopsida</taxon>
        <taxon>Zingiberales</taxon>
        <taxon>Musaceae</taxon>
        <taxon>Musa</taxon>
    </lineage>
</organism>
<gene>
    <name evidence="2" type="ORF">C4D60_Mb04t24350</name>
</gene>
<accession>A0A4S8KEB9</accession>
<keyword evidence="3" id="KW-1185">Reference proteome</keyword>
<dbReference type="EMBL" id="PYDT01000001">
    <property type="protein sequence ID" value="THU73580.1"/>
    <property type="molecule type" value="Genomic_DNA"/>
</dbReference>
<feature type="compositionally biased region" description="Basic and acidic residues" evidence="1">
    <location>
        <begin position="21"/>
        <end position="31"/>
    </location>
</feature>
<evidence type="ECO:0000313" key="2">
    <source>
        <dbReference type="EMBL" id="THU73580.1"/>
    </source>
</evidence>
<dbReference type="Proteomes" id="UP000317650">
    <property type="component" value="Chromosome 4"/>
</dbReference>
<feature type="region of interest" description="Disordered" evidence="1">
    <location>
        <begin position="1"/>
        <end position="31"/>
    </location>
</feature>
<sequence>MAAAVVEPEAASVSPELALEDGTKSELKESDSLSLLQLLTTVERPSFVADLIFLFLLKRPEPYDVPQIHPVLLLVPSPPPKASPQPLRKAARPQSLIPRPAPSSGSGYVQQPDSVEHGRDQGAHGSRPRQLPSSAATEFRVQQAPHGGGVFGPTRDAPEPGAAGLGIPVQLKVVLEH</sequence>
<feature type="compositionally biased region" description="Low complexity" evidence="1">
    <location>
        <begin position="1"/>
        <end position="16"/>
    </location>
</feature>